<dbReference type="eggNOG" id="ENOG502QUGE">
    <property type="taxonomic scope" value="Eukaryota"/>
</dbReference>
<organism evidence="3">
    <name type="scientific">Eucalyptus grandis</name>
    <name type="common">Flooded gum</name>
    <dbReference type="NCBI Taxonomy" id="71139"/>
    <lineage>
        <taxon>Eukaryota</taxon>
        <taxon>Viridiplantae</taxon>
        <taxon>Streptophyta</taxon>
        <taxon>Embryophyta</taxon>
        <taxon>Tracheophyta</taxon>
        <taxon>Spermatophyta</taxon>
        <taxon>Magnoliopsida</taxon>
        <taxon>eudicotyledons</taxon>
        <taxon>Gunneridae</taxon>
        <taxon>Pentapetalae</taxon>
        <taxon>rosids</taxon>
        <taxon>malvids</taxon>
        <taxon>Myrtales</taxon>
        <taxon>Myrtaceae</taxon>
        <taxon>Myrtoideae</taxon>
        <taxon>Eucalypteae</taxon>
        <taxon>Eucalyptus</taxon>
    </lineage>
</organism>
<feature type="compositionally biased region" description="Basic and acidic residues" evidence="1">
    <location>
        <begin position="43"/>
        <end position="56"/>
    </location>
</feature>
<dbReference type="FunCoup" id="A0A059D986">
    <property type="interactions" value="1757"/>
</dbReference>
<proteinExistence type="predicted"/>
<dbReference type="PANTHER" id="PTHR31558">
    <property type="entry name" value="CW14 PROTEIN"/>
    <property type="match status" value="1"/>
</dbReference>
<dbReference type="EMBL" id="KK198754">
    <property type="protein sequence ID" value="KCW86785.1"/>
    <property type="molecule type" value="Genomic_DNA"/>
</dbReference>
<feature type="compositionally biased region" description="Basic residues" evidence="1">
    <location>
        <begin position="17"/>
        <end position="36"/>
    </location>
</feature>
<dbReference type="OrthoDB" id="9970435at2759"/>
<feature type="region of interest" description="Disordered" evidence="1">
    <location>
        <begin position="15"/>
        <end position="68"/>
    </location>
</feature>
<dbReference type="PANTHER" id="PTHR31558:SF3">
    <property type="entry name" value="CW14 PROTEIN"/>
    <property type="match status" value="1"/>
</dbReference>
<evidence type="ECO:0000259" key="2">
    <source>
        <dbReference type="Pfam" id="PF07059"/>
    </source>
</evidence>
<evidence type="ECO:0000313" key="3">
    <source>
        <dbReference type="EMBL" id="KCW86785.1"/>
    </source>
</evidence>
<gene>
    <name evidence="3" type="ORF">EUGRSUZ_B03395</name>
</gene>
<dbReference type="KEGG" id="egr:104433587"/>
<evidence type="ECO:0000256" key="1">
    <source>
        <dbReference type="SAM" id="MobiDB-lite"/>
    </source>
</evidence>
<dbReference type="Gramene" id="KCW86785">
    <property type="protein sequence ID" value="KCW86785"/>
    <property type="gene ID" value="EUGRSUZ_B03395"/>
</dbReference>
<name>A0A059D986_EUCGR</name>
<dbReference type="InParanoid" id="A0A059D986"/>
<reference evidence="3" key="1">
    <citation type="submission" date="2013-07" db="EMBL/GenBank/DDBJ databases">
        <title>The genome of Eucalyptus grandis.</title>
        <authorList>
            <person name="Schmutz J."/>
            <person name="Hayes R."/>
            <person name="Myburg A."/>
            <person name="Tuskan G."/>
            <person name="Grattapaglia D."/>
            <person name="Rokhsar D.S."/>
        </authorList>
    </citation>
    <scope>NUCLEOTIDE SEQUENCE</scope>
    <source>
        <tissue evidence="3">Leaf extractions</tissue>
    </source>
</reference>
<accession>A0A059D986</accession>
<feature type="domain" description="Protein ENHANCED DISEASE RESISTANCE 2 C-terminal" evidence="2">
    <location>
        <begin position="284"/>
        <end position="525"/>
    </location>
</feature>
<protein>
    <recommendedName>
        <fullName evidence="2">Protein ENHANCED DISEASE RESISTANCE 2 C-terminal domain-containing protein</fullName>
    </recommendedName>
</protein>
<dbReference type="AlphaFoldDB" id="A0A059D986"/>
<sequence length="543" mass="60821">MGACVSTPQECVGGRLRSSRRKAAHGRKAKVKRRVASRLSDGSLDRIDRSRPRDRSFNNQPSVQGSTDEAWYDSLPIFESDCDEDYKSVADDVLSLSGFEGVSRQSTASLRDPMHGESNTSLQHVSSLDHVHKPGDMSIGNSAHNSVSEVARNSMHHVLNSDDTDSHHKPCEHPSEAKKPVFLNDISTGDENSGKEEGLLDNCGIIPNNCLPCLASTVPSVEKRRSLSSSPPSARKKSASKLSFKWKDAHSNGTLFSSKTLLQRPLAGSQVPFCPIDKKMFDSWSHIEPSSFKVRGENYLRDKKKDFASNHAAYYPFGVDVFLTQRKIDHIAQCVELPATSSFGKLPPILVVNVQIPLYPATIFQSETDGEGMSFVLYFKLSDSYAKELPPHFQEGIKKLVDDEVEKVRSFPVDTFVSFRERIKILGRVANVEDLHLSAAERKLMQAYNEKPVLSRPQHAFYHGENYLEMDLDMHRFSYISRKGFEAFLDRLKLCILDVGLTIQGNKAEELPEQVLCCVRLNGIDYKNKNYQQLGLSQIQDPL</sequence>
<dbReference type="Pfam" id="PF07059">
    <property type="entry name" value="EDR2_C"/>
    <property type="match status" value="1"/>
</dbReference>
<dbReference type="InterPro" id="IPR009769">
    <property type="entry name" value="EDR2_C"/>
</dbReference>
<feature type="compositionally biased region" description="Polar residues" evidence="1">
    <location>
        <begin position="57"/>
        <end position="67"/>
    </location>
</feature>
<dbReference type="STRING" id="71139.A0A059D986"/>
<dbReference type="OMA" id="SQRKVNH"/>